<evidence type="ECO:0000313" key="6">
    <source>
        <dbReference type="Proteomes" id="UP001239994"/>
    </source>
</evidence>
<protein>
    <recommendedName>
        <fullName evidence="7">Anaphase-promoting complex subunit 4 WD40 domain-containing protein</fullName>
    </recommendedName>
</protein>
<dbReference type="GO" id="GO:0070652">
    <property type="term" value="C:HAUS complex"/>
    <property type="evidence" value="ECO:0007669"/>
    <property type="project" value="InterPro"/>
</dbReference>
<dbReference type="SUPFAM" id="SSF50978">
    <property type="entry name" value="WD40 repeat-like"/>
    <property type="match status" value="1"/>
</dbReference>
<keyword evidence="2" id="KW-0677">Repeat</keyword>
<feature type="repeat" description="WD" evidence="3">
    <location>
        <begin position="210"/>
        <end position="251"/>
    </location>
</feature>
<name>A0AAD9E1M0_9TELE</name>
<accession>A0AAD9E1M0</accession>
<evidence type="ECO:0000256" key="3">
    <source>
        <dbReference type="PROSITE-ProRule" id="PRU00221"/>
    </source>
</evidence>
<dbReference type="InterPro" id="IPR001680">
    <property type="entry name" value="WD40_rpt"/>
</dbReference>
<keyword evidence="1 3" id="KW-0853">WD repeat</keyword>
<evidence type="ECO:0000256" key="4">
    <source>
        <dbReference type="SAM" id="MobiDB-lite"/>
    </source>
</evidence>
<dbReference type="PROSITE" id="PS50082">
    <property type="entry name" value="WD_REPEATS_2"/>
    <property type="match status" value="2"/>
</dbReference>
<reference evidence="5" key="1">
    <citation type="submission" date="2023-03" db="EMBL/GenBank/DDBJ databases">
        <title>Electrophorus voltai genome.</title>
        <authorList>
            <person name="Bian C."/>
        </authorList>
    </citation>
    <scope>NUCLEOTIDE SEQUENCE</scope>
    <source>
        <strain evidence="5">CB-2022</strain>
        <tissue evidence="5">Muscle</tissue>
    </source>
</reference>
<dbReference type="Gene3D" id="2.130.10.10">
    <property type="entry name" value="YVTN repeat-like/Quinoprotein amine dehydrogenase"/>
    <property type="match status" value="2"/>
</dbReference>
<dbReference type="PROSITE" id="PS00678">
    <property type="entry name" value="WD_REPEATS_1"/>
    <property type="match status" value="1"/>
</dbReference>
<feature type="region of interest" description="Disordered" evidence="4">
    <location>
        <begin position="75"/>
        <end position="113"/>
    </location>
</feature>
<dbReference type="GO" id="GO:0051225">
    <property type="term" value="P:spindle assembly"/>
    <property type="evidence" value="ECO:0007669"/>
    <property type="project" value="InterPro"/>
</dbReference>
<sequence>MAAVWQQVLAVDARYNAYRTPTFPQFRTQYIRRRSQLLRDNAKCGFEPGLRRQYLRLRAQLLALRYGPLSEQSSFRASSVRSSRTTLDRMEDFEEDSRTQGTRGHRRSVSRGSYQLQAQMNRAVYEERPPGGLVPTSVAEASRAMAGDTTLSENYAFAGMYHIFDQHVDSAVPRLQFANDDKHLLACCSLDGTLSIMTLSPPPPTVKVTLKGHAGRVTDFAWSLSNDIIVSTSQDGTLRIWNTEDGRCIREVVDPEGSELLCCTFQPMNNNLTVVGNSKHLLQVVNISTGKRVKGGSSKLTGRVSSLSFDAPGRILWAGDDRGSIFSFLFDMATGKLTKAKRLVVSDGGSISSISARSWISREARDPSLLVNACIHKLLLYRVVDNEGTLQLKRTFPIQHGTQPLHSIFCPLMSFRQGACVVTGSEDACVYFFDVERNTKAIVNKLHGHGGPVLDVSFNCDESLLASSDTTGMVIIWRLFVGEDMGSLLQELKRWATEELELAPQKLPQDSYMKTNVRVMRGNLQCLCCVQLKQVDSENKDVRRLELLAEVEELQTELSQLDQKICTVEEQLANEVEQSAAGHWEQYEDSRLRELMINAFRQRCVQERDSLTEDTRQIHNQRRDTEQLSRRSKEQLVFGLSDHGGAGTAAEPLVLRDVRELCNERVLFFQSLQENALKIIPSAEFSLEQRNAAYRHWISAVEDVLNFHPPNQVLLALQALASRQQRALEEKTASLNVEDDLSALGFRCESDHLLDMSVEEEGDLPPVSSLMQSAWEDVEARYLQLVAVRSRAQLLQTEVSALMKQAQLKLRMQDDPADPSTRTELEGRVVRQTAVRDSVREQCIHLQVRNRERQEALRNLRAQWQSVMDYRVLVDVRQEQIRSLIKGNSSVKAELACAHSELRWFVQEKLSPQFDGVIRAANGLRNSISQEAKLFSSVNLATLDCRVVARERVPVQELSLYRANSPAFRGISQSLSAPMYLAPEELCSHTASRKLELRVLRCLLHWCSTSLDAVQRRTAQLPAPSQQALLERMKVEDADVLQSLLPRVHELTHKCSKGLTYGSRVNTAITHWWEQPAQFVIPEMQREGLTFCQWLQRWKLTTKGLCQQLNQ</sequence>
<dbReference type="InterPro" id="IPR015943">
    <property type="entry name" value="WD40/YVTN_repeat-like_dom_sf"/>
</dbReference>
<evidence type="ECO:0008006" key="7">
    <source>
        <dbReference type="Google" id="ProtNLM"/>
    </source>
</evidence>
<dbReference type="InterPro" id="IPR029131">
    <property type="entry name" value="HAUS5"/>
</dbReference>
<dbReference type="PANTHER" id="PTHR28588">
    <property type="entry name" value="HAUS AUGMIN-LIKE COMPLEX SUBUNIT 5"/>
    <property type="match status" value="1"/>
</dbReference>
<proteinExistence type="predicted"/>
<evidence type="ECO:0000256" key="1">
    <source>
        <dbReference type="ARBA" id="ARBA00022574"/>
    </source>
</evidence>
<dbReference type="Pfam" id="PF14817">
    <property type="entry name" value="HAUS5"/>
    <property type="match status" value="1"/>
</dbReference>
<evidence type="ECO:0000256" key="2">
    <source>
        <dbReference type="ARBA" id="ARBA00022737"/>
    </source>
</evidence>
<dbReference type="Proteomes" id="UP001239994">
    <property type="component" value="Unassembled WGS sequence"/>
</dbReference>
<dbReference type="PANTHER" id="PTHR28588:SF1">
    <property type="entry name" value="HAUS AUGMIN-LIKE COMPLEX SUBUNIT 5"/>
    <property type="match status" value="1"/>
</dbReference>
<dbReference type="EMBL" id="JAROKS010000009">
    <property type="protein sequence ID" value="KAK1801033.1"/>
    <property type="molecule type" value="Genomic_DNA"/>
</dbReference>
<dbReference type="Pfam" id="PF00400">
    <property type="entry name" value="WD40"/>
    <property type="match status" value="2"/>
</dbReference>
<dbReference type="PROSITE" id="PS50294">
    <property type="entry name" value="WD_REPEATS_REGION"/>
    <property type="match status" value="1"/>
</dbReference>
<dbReference type="PRINTS" id="PR02091">
    <property type="entry name" value="HAUSAUGMINL5"/>
</dbReference>
<feature type="repeat" description="WD" evidence="3">
    <location>
        <begin position="446"/>
        <end position="487"/>
    </location>
</feature>
<dbReference type="InterPro" id="IPR036322">
    <property type="entry name" value="WD40_repeat_dom_sf"/>
</dbReference>
<keyword evidence="6" id="KW-1185">Reference proteome</keyword>
<comment type="caution">
    <text evidence="5">The sequence shown here is derived from an EMBL/GenBank/DDBJ whole genome shotgun (WGS) entry which is preliminary data.</text>
</comment>
<dbReference type="SMART" id="SM00320">
    <property type="entry name" value="WD40"/>
    <property type="match status" value="5"/>
</dbReference>
<evidence type="ECO:0000313" key="5">
    <source>
        <dbReference type="EMBL" id="KAK1801033.1"/>
    </source>
</evidence>
<dbReference type="InterPro" id="IPR026215">
    <property type="entry name" value="HAUS5_metazoa"/>
</dbReference>
<dbReference type="GO" id="GO:0005813">
    <property type="term" value="C:centrosome"/>
    <property type="evidence" value="ECO:0007669"/>
    <property type="project" value="TreeGrafter"/>
</dbReference>
<organism evidence="5 6">
    <name type="scientific">Electrophorus voltai</name>
    <dbReference type="NCBI Taxonomy" id="2609070"/>
    <lineage>
        <taxon>Eukaryota</taxon>
        <taxon>Metazoa</taxon>
        <taxon>Chordata</taxon>
        <taxon>Craniata</taxon>
        <taxon>Vertebrata</taxon>
        <taxon>Euteleostomi</taxon>
        <taxon>Actinopterygii</taxon>
        <taxon>Neopterygii</taxon>
        <taxon>Teleostei</taxon>
        <taxon>Ostariophysi</taxon>
        <taxon>Gymnotiformes</taxon>
        <taxon>Gymnotoidei</taxon>
        <taxon>Gymnotidae</taxon>
        <taxon>Electrophorus</taxon>
    </lineage>
</organism>
<dbReference type="AlphaFoldDB" id="A0AAD9E1M0"/>
<dbReference type="InterPro" id="IPR019775">
    <property type="entry name" value="WD40_repeat_CS"/>
</dbReference>
<gene>
    <name evidence="5" type="ORF">P4O66_022644</name>
</gene>
<feature type="compositionally biased region" description="Low complexity" evidence="4">
    <location>
        <begin position="75"/>
        <end position="84"/>
    </location>
</feature>
<dbReference type="GO" id="GO:0007098">
    <property type="term" value="P:centrosome cycle"/>
    <property type="evidence" value="ECO:0007669"/>
    <property type="project" value="InterPro"/>
</dbReference>